<comment type="caution">
    <text evidence="2">The sequence shown here is derived from an EMBL/GenBank/DDBJ whole genome shotgun (WGS) entry which is preliminary data.</text>
</comment>
<dbReference type="InParanoid" id="M0CXL0"/>
<keyword evidence="1" id="KW-0812">Transmembrane</keyword>
<evidence type="ECO:0000313" key="3">
    <source>
        <dbReference type="Proteomes" id="UP000011513"/>
    </source>
</evidence>
<feature type="transmembrane region" description="Helical" evidence="1">
    <location>
        <begin position="28"/>
        <end position="47"/>
    </location>
</feature>
<keyword evidence="1" id="KW-0472">Membrane</keyword>
<protein>
    <submittedName>
        <fullName evidence="2">Uncharacterized protein</fullName>
    </submittedName>
</protein>
<proteinExistence type="predicted"/>
<name>M0CXL0_HALPD</name>
<gene>
    <name evidence="2" type="ORF">C474_17554</name>
</gene>
<sequence>MLSSLQLSADRALGPTPLFPGIPGGPELLIIFFIGILGVVPAIFVYYDAGKNDNPHRLLWTVATLIGGLAGSLIGAGIVIVLYLVVGRNQGRTA</sequence>
<keyword evidence="3" id="KW-1185">Reference proteome</keyword>
<reference evidence="2 3" key="1">
    <citation type="journal article" date="2014" name="PLoS Genet.">
        <title>Phylogenetically driven sequencing of extremely halophilic archaea reveals strategies for static and dynamic osmo-response.</title>
        <authorList>
            <person name="Becker E.A."/>
            <person name="Seitzer P.M."/>
            <person name="Tritt A."/>
            <person name="Larsen D."/>
            <person name="Krusor M."/>
            <person name="Yao A.I."/>
            <person name="Wu D."/>
            <person name="Madern D."/>
            <person name="Eisen J.A."/>
            <person name="Darling A.E."/>
            <person name="Facciotti M.T."/>
        </authorList>
    </citation>
    <scope>NUCLEOTIDE SEQUENCE [LARGE SCALE GENOMIC DNA]</scope>
    <source>
        <strain evidence="2 3">JCM 14848</strain>
    </source>
</reference>
<dbReference type="AlphaFoldDB" id="M0CXL0"/>
<dbReference type="RefSeq" id="WP_008389105.1">
    <property type="nucleotide sequence ID" value="NZ_AOIV01000041.1"/>
</dbReference>
<evidence type="ECO:0000313" key="2">
    <source>
        <dbReference type="EMBL" id="ELZ27177.1"/>
    </source>
</evidence>
<evidence type="ECO:0000256" key="1">
    <source>
        <dbReference type="SAM" id="Phobius"/>
    </source>
</evidence>
<organism evidence="2 3">
    <name type="scientific">Halogeometricum pallidum JCM 14848</name>
    <dbReference type="NCBI Taxonomy" id="1227487"/>
    <lineage>
        <taxon>Archaea</taxon>
        <taxon>Methanobacteriati</taxon>
        <taxon>Methanobacteriota</taxon>
        <taxon>Stenosarchaea group</taxon>
        <taxon>Halobacteria</taxon>
        <taxon>Halobacteriales</taxon>
        <taxon>Haloferacaceae</taxon>
        <taxon>Halogeometricum</taxon>
    </lineage>
</organism>
<dbReference type="EMBL" id="AOIV01000041">
    <property type="protein sequence ID" value="ELZ27177.1"/>
    <property type="molecule type" value="Genomic_DNA"/>
</dbReference>
<keyword evidence="1" id="KW-1133">Transmembrane helix</keyword>
<dbReference type="Proteomes" id="UP000011513">
    <property type="component" value="Unassembled WGS sequence"/>
</dbReference>
<accession>M0CXL0</accession>
<feature type="transmembrane region" description="Helical" evidence="1">
    <location>
        <begin position="59"/>
        <end position="86"/>
    </location>
</feature>